<feature type="region of interest" description="Disordered" evidence="2">
    <location>
        <begin position="424"/>
        <end position="535"/>
    </location>
</feature>
<dbReference type="InterPro" id="IPR052600">
    <property type="entry name" value="Nuc_rcpt_coact/corep"/>
</dbReference>
<feature type="region of interest" description="Disordered" evidence="2">
    <location>
        <begin position="83"/>
        <end position="180"/>
    </location>
</feature>
<dbReference type="Proteomes" id="UP000076881">
    <property type="component" value="Unassembled WGS sequence"/>
</dbReference>
<evidence type="ECO:0000259" key="3">
    <source>
        <dbReference type="PROSITE" id="PS50102"/>
    </source>
</evidence>
<feature type="domain" description="RRM" evidence="3">
    <location>
        <begin position="356"/>
        <end position="427"/>
    </location>
</feature>
<feature type="compositionally biased region" description="Low complexity" evidence="2">
    <location>
        <begin position="148"/>
        <end position="163"/>
    </location>
</feature>
<gene>
    <name evidence="4" type="ORF">LEL_01584</name>
</gene>
<comment type="caution">
    <text evidence="4">The sequence shown here is derived from an EMBL/GenBank/DDBJ whole genome shotgun (WGS) entry which is preliminary data.</text>
</comment>
<feature type="compositionally biased region" description="Pro residues" evidence="2">
    <location>
        <begin position="784"/>
        <end position="793"/>
    </location>
</feature>
<feature type="region of interest" description="Disordered" evidence="2">
    <location>
        <begin position="764"/>
        <end position="815"/>
    </location>
</feature>
<feature type="compositionally biased region" description="Basic and acidic residues" evidence="2">
    <location>
        <begin position="475"/>
        <end position="510"/>
    </location>
</feature>
<protein>
    <submittedName>
        <fullName evidence="4">Nucleotide-binding, alpha-beta plait</fullName>
    </submittedName>
</protein>
<evidence type="ECO:0000313" key="4">
    <source>
        <dbReference type="EMBL" id="OAA82039.1"/>
    </source>
</evidence>
<evidence type="ECO:0000256" key="1">
    <source>
        <dbReference type="PROSITE-ProRule" id="PRU00176"/>
    </source>
</evidence>
<name>A0A168KR99_CORDF</name>
<dbReference type="InterPro" id="IPR000504">
    <property type="entry name" value="RRM_dom"/>
</dbReference>
<feature type="compositionally biased region" description="Pro residues" evidence="2">
    <location>
        <begin position="665"/>
        <end position="687"/>
    </location>
</feature>
<feature type="region of interest" description="Disordered" evidence="2">
    <location>
        <begin position="278"/>
        <end position="324"/>
    </location>
</feature>
<dbReference type="Gene3D" id="3.30.70.330">
    <property type="match status" value="1"/>
</dbReference>
<dbReference type="EMBL" id="AZHF01000001">
    <property type="protein sequence ID" value="OAA82039.1"/>
    <property type="molecule type" value="Genomic_DNA"/>
</dbReference>
<evidence type="ECO:0000256" key="2">
    <source>
        <dbReference type="SAM" id="MobiDB-lite"/>
    </source>
</evidence>
<feature type="region of interest" description="Disordered" evidence="2">
    <location>
        <begin position="657"/>
        <end position="698"/>
    </location>
</feature>
<feature type="compositionally biased region" description="Polar residues" evidence="2">
    <location>
        <begin position="123"/>
        <end position="147"/>
    </location>
</feature>
<dbReference type="OrthoDB" id="10044938at2759"/>
<dbReference type="GO" id="GO:0003723">
    <property type="term" value="F:RNA binding"/>
    <property type="evidence" value="ECO:0007669"/>
    <property type="project" value="UniProtKB-UniRule"/>
</dbReference>
<dbReference type="STRING" id="1081108.A0A168KR99"/>
<feature type="compositionally biased region" description="Low complexity" evidence="2">
    <location>
        <begin position="280"/>
        <end position="289"/>
    </location>
</feature>
<feature type="region of interest" description="Disordered" evidence="2">
    <location>
        <begin position="205"/>
        <end position="264"/>
    </location>
</feature>
<dbReference type="AlphaFoldDB" id="A0A168KR99"/>
<dbReference type="InterPro" id="IPR012677">
    <property type="entry name" value="Nucleotide-bd_a/b_plait_sf"/>
</dbReference>
<dbReference type="SUPFAM" id="SSF54928">
    <property type="entry name" value="RNA-binding domain, RBD"/>
    <property type="match status" value="1"/>
</dbReference>
<accession>A0A168KR99</accession>
<dbReference type="PROSITE" id="PS50102">
    <property type="entry name" value="RRM"/>
    <property type="match status" value="1"/>
</dbReference>
<keyword evidence="1" id="KW-0694">RNA-binding</keyword>
<feature type="compositionally biased region" description="Basic residues" evidence="2">
    <location>
        <begin position="463"/>
        <end position="474"/>
    </location>
</feature>
<feature type="compositionally biased region" description="Basic and acidic residues" evidence="2">
    <location>
        <begin position="424"/>
        <end position="462"/>
    </location>
</feature>
<dbReference type="InterPro" id="IPR035979">
    <property type="entry name" value="RBD_domain_sf"/>
</dbReference>
<keyword evidence="5" id="KW-1185">Reference proteome</keyword>
<feature type="compositionally biased region" description="Low complexity" evidence="2">
    <location>
        <begin position="764"/>
        <end position="776"/>
    </location>
</feature>
<feature type="compositionally biased region" description="Basic and acidic residues" evidence="2">
    <location>
        <begin position="524"/>
        <end position="535"/>
    </location>
</feature>
<feature type="region of interest" description="Disordered" evidence="2">
    <location>
        <begin position="1"/>
        <end position="25"/>
    </location>
</feature>
<sequence>MTDQQEPEIHATAAGLSPVSPCPVHTAAPLVVPALQDTVDTIEAMVAAVAEAPATVVDAVANPTNEAAQDDFVDDDSFDEAYAEDSEPQLPALADPGVQDPNDDYAKMFDSPVGSDQEEEDQNASVDVSAAPNSAVNQAQPMQAQNDAASSSVSASGSHNSQSTPDAPASQPAAQTHAGHDANVQALEATKAAEAPPADIHHEAQPFAQDEPSSDLNSHPDNSHVTANPAATHPDSKSTTTNGDASPTTLASTSSLPPRPPILHPAAHLYSQISVQGSLQAPQASSSAPGTSIEAAGSLPPPPQAGNGNSAPSSVHTASTPAAQGHDEYQHLWDQFMADERQYMSEAKWDRFPEGSRLFIGNLSSDKVSKRDVFELFHRYGRLAQISLKSAYGFVQYHTVEEGNRAVQNLEGVEIKGRRIHLEVSKLQDKSKKDRNKSPDRGGRGREGPRKGDKHHDRDDRRGGRRHSPRRQGYHGRDDSYGGRDKFYDAGGRGRDRSRSPGYPRHDKGGYRRRSNSPYGGRSRHQEKEIDLPRRYGADVPDIQIILQQEVNRDFVGWVEHAFKEKGLRPEVMFLHPRFPKDQVIQRQAVEGVHAVVELDMRAQNLGKIPVQVFDRSGGSNNVRFDLYVDLDPATAGEVILRAKAAGSAAVTYTQQPYGGYQQPYQPPPQQHPPRGGPYGNPPPNHAPPHAAYGQPVAATPVPNMADIAKLVGQVDNATLQRLLSSMAAPVSNAMPAAAAPPTGNAHVDIHALLGALGGNPTAQAHPAVPAAPHYGGPYGAGQGPPPGPPPPGGATNGDSAAVQNIMAQLSRYRR</sequence>
<proteinExistence type="predicted"/>
<feature type="compositionally biased region" description="Polar residues" evidence="2">
    <location>
        <begin position="797"/>
        <end position="808"/>
    </location>
</feature>
<dbReference type="PANTHER" id="PTHR23295">
    <property type="entry name" value="NUCLEAR RECEPTOR COACTIVATOR 5-RELATED"/>
    <property type="match status" value="1"/>
</dbReference>
<organism evidence="4 5">
    <name type="scientific">Akanthomyces lecanii RCEF 1005</name>
    <dbReference type="NCBI Taxonomy" id="1081108"/>
    <lineage>
        <taxon>Eukaryota</taxon>
        <taxon>Fungi</taxon>
        <taxon>Dikarya</taxon>
        <taxon>Ascomycota</taxon>
        <taxon>Pezizomycotina</taxon>
        <taxon>Sordariomycetes</taxon>
        <taxon>Hypocreomycetidae</taxon>
        <taxon>Hypocreales</taxon>
        <taxon>Cordycipitaceae</taxon>
        <taxon>Akanthomyces</taxon>
        <taxon>Cordyceps confragosa</taxon>
    </lineage>
</organism>
<dbReference type="SMART" id="SM00360">
    <property type="entry name" value="RRM"/>
    <property type="match status" value="1"/>
</dbReference>
<feature type="compositionally biased region" description="Low complexity" evidence="2">
    <location>
        <begin position="245"/>
        <end position="256"/>
    </location>
</feature>
<feature type="compositionally biased region" description="Polar residues" evidence="2">
    <location>
        <begin position="214"/>
        <end position="226"/>
    </location>
</feature>
<dbReference type="Pfam" id="PF00076">
    <property type="entry name" value="RRM_1"/>
    <property type="match status" value="1"/>
</dbReference>
<evidence type="ECO:0000313" key="5">
    <source>
        <dbReference type="Proteomes" id="UP000076881"/>
    </source>
</evidence>
<dbReference type="SUPFAM" id="SSF52954">
    <property type="entry name" value="Class II aaRS ABD-related"/>
    <property type="match status" value="1"/>
</dbReference>
<feature type="compositionally biased region" description="Polar residues" evidence="2">
    <location>
        <begin position="306"/>
        <end position="322"/>
    </location>
</feature>
<dbReference type="PANTHER" id="PTHR23295:SF6">
    <property type="entry name" value="NEOSIN, ISOFORM A"/>
    <property type="match status" value="1"/>
</dbReference>
<reference evidence="4 5" key="1">
    <citation type="journal article" date="2016" name="Genome Biol. Evol.">
        <title>Divergent and convergent evolution of fungal pathogenicity.</title>
        <authorList>
            <person name="Shang Y."/>
            <person name="Xiao G."/>
            <person name="Zheng P."/>
            <person name="Cen K."/>
            <person name="Zhan S."/>
            <person name="Wang C."/>
        </authorList>
    </citation>
    <scope>NUCLEOTIDE SEQUENCE [LARGE SCALE GENOMIC DNA]</scope>
    <source>
        <strain evidence="4 5">RCEF 1005</strain>
    </source>
</reference>